<dbReference type="InterPro" id="IPR008514">
    <property type="entry name" value="T6SS_Hcp"/>
</dbReference>
<protein>
    <recommendedName>
        <fullName evidence="3">Type VI secretion system protein</fullName>
    </recommendedName>
</protein>
<name>A0A2Z4PM57_9GAMM</name>
<dbReference type="OrthoDB" id="5674026at2"/>
<evidence type="ECO:0000313" key="2">
    <source>
        <dbReference type="Proteomes" id="UP000249898"/>
    </source>
</evidence>
<dbReference type="PANTHER" id="PTHR34319">
    <property type="entry name" value="MAJOR EXPORTED PROTEIN"/>
    <property type="match status" value="1"/>
</dbReference>
<evidence type="ECO:0000313" key="1">
    <source>
        <dbReference type="EMBL" id="AWX98586.1"/>
    </source>
</evidence>
<organism evidence="1 2">
    <name type="scientific">Marinomonas primoryensis</name>
    <dbReference type="NCBI Taxonomy" id="178399"/>
    <lineage>
        <taxon>Bacteria</taxon>
        <taxon>Pseudomonadati</taxon>
        <taxon>Pseudomonadota</taxon>
        <taxon>Gammaproteobacteria</taxon>
        <taxon>Oceanospirillales</taxon>
        <taxon>Oceanospirillaceae</taxon>
        <taxon>Marinomonas</taxon>
    </lineage>
</organism>
<dbReference type="Gene3D" id="2.30.110.20">
    <property type="entry name" value="Hcp1-like"/>
    <property type="match status" value="1"/>
</dbReference>
<dbReference type="AlphaFoldDB" id="A0A2Z4PM57"/>
<dbReference type="RefSeq" id="WP_112134694.1">
    <property type="nucleotide sequence ID" value="NZ_CP016181.1"/>
</dbReference>
<gene>
    <name evidence="1" type="ORF">A8139_00220</name>
</gene>
<sequence length="172" mass="18654">MPTPCYISLEGESQGLITAGAMSVDSIGDVGLEGHDDEMLVQQFDHVVTVPTNPQSGNPSGQRVHKPFVFTVALNKAVPLLYNALSSGEKLSKVELKWYRTSAEGKQENFFVTALEGAVIVDIKCEMPHCQDPANGNFTQNIAVSLAYRKITWDHISSGTSGSDDWSKPIEA</sequence>
<dbReference type="NCBIfam" id="TIGR03344">
    <property type="entry name" value="VI_effect_Hcp1"/>
    <property type="match status" value="1"/>
</dbReference>
<dbReference type="InterPro" id="IPR052947">
    <property type="entry name" value="T6SS_Hcp1_domain"/>
</dbReference>
<dbReference type="EMBL" id="CP016181">
    <property type="protein sequence ID" value="AWX98586.1"/>
    <property type="molecule type" value="Genomic_DNA"/>
</dbReference>
<proteinExistence type="predicted"/>
<reference evidence="1 2" key="1">
    <citation type="submission" date="2016-06" db="EMBL/GenBank/DDBJ databases">
        <title>The sequenced genome of the ice-adhering bacterium Marinomonas primoryensis, from Antarctica.</title>
        <authorList>
            <person name="Graham L."/>
            <person name="Vance T.D.R."/>
            <person name="Davies P.L."/>
        </authorList>
    </citation>
    <scope>NUCLEOTIDE SEQUENCE [LARGE SCALE GENOMIC DNA]</scope>
    <source>
        <strain evidence="1 2">AceL</strain>
    </source>
</reference>
<dbReference type="Proteomes" id="UP000249898">
    <property type="component" value="Chromosome"/>
</dbReference>
<dbReference type="SUPFAM" id="SSF141452">
    <property type="entry name" value="Hcp1-like"/>
    <property type="match status" value="1"/>
</dbReference>
<dbReference type="PANTHER" id="PTHR34319:SF6">
    <property type="entry name" value="MAJOR EXPORTED PROTEIN"/>
    <property type="match status" value="1"/>
</dbReference>
<dbReference type="InterPro" id="IPR036624">
    <property type="entry name" value="Hcp1-lik_sf"/>
</dbReference>
<evidence type="ECO:0008006" key="3">
    <source>
        <dbReference type="Google" id="ProtNLM"/>
    </source>
</evidence>
<accession>A0A2Z4PM57</accession>
<dbReference type="Pfam" id="PF05638">
    <property type="entry name" value="T6SS_HCP"/>
    <property type="match status" value="1"/>
</dbReference>